<evidence type="ECO:0000313" key="2">
    <source>
        <dbReference type="Proteomes" id="UP000292003"/>
    </source>
</evidence>
<dbReference type="AlphaFoldDB" id="A0A4Q7J3X7"/>
<dbReference type="PANTHER" id="PTHR30634:SF14">
    <property type="match status" value="1"/>
</dbReference>
<dbReference type="EMBL" id="SFCC01000012">
    <property type="protein sequence ID" value="RZQ61332.1"/>
    <property type="molecule type" value="Genomic_DNA"/>
</dbReference>
<dbReference type="InterPro" id="IPR043737">
    <property type="entry name" value="DUF5682"/>
</dbReference>
<dbReference type="Proteomes" id="UP000292003">
    <property type="component" value="Unassembled WGS sequence"/>
</dbReference>
<sequence>MSEVALLGIRHHGPGSARAVRARLERLRPDVVLIEGPPEADALVRHAAEDGLRPPVALLAYAADDVSRAAFWPFAVFSPEWQALRHAVTHDVPVRFCDLPATHQFAADEPVGQAGASADPLARLAAVAGYDDPERWWDDVIEHRRGDTSPFEVIAEAMTALREGEQPAQRERQREAYMRTVLRRTIKEGFENIAVVCGAWHVPALAGKLPPATRDAAVLKGLPKRKVACTWVPWTHGRLAGSSGYGAGVRSPGWYHHLFTAESDVTARWLTAVAGVLRDEDLPVSTAHVIEAVRLAETLAALRDRSSAGLAEVSDATLSVLCSGDEVRAELVTRRLVVGELLGEVPETVPRAPLAADLIGTAKTLRLRRDALVRELDLDLRTDGGLARSKLLHRLRILGIHWGTREPSATRGKGTFRETWQLAWDPSLEVDLIAASVYGTTVPAAAAAAVRQAVTPASPLADITAAVEDCLLADLADALTDVLRVLDERAAADADVAHLMAALPALARATRYGDVRGTDLAALRVVAERMLARVCAGLPPAVRGIDDEAAERMSTLVDGVQDATTLLDTDARERWLATLGELVDAPRLPALLGGRLARLLLDADRLGTADVEVRLGRVLTAGVEPARGAAYVEGFFAGGALLLVHDDRLLRVVDDWLATIPAGVFDEVLPLLRRTFGAFAGPEKRAIGERAAALTGTAPAVRGEPGIDTGRARAVLPVLATLLGVES</sequence>
<dbReference type="InterPro" id="IPR050458">
    <property type="entry name" value="LolB"/>
</dbReference>
<dbReference type="PANTHER" id="PTHR30634">
    <property type="entry name" value="OUTER MEMBRANE LOLAB LIPOPROTEIN INSERTION APPARATUS"/>
    <property type="match status" value="1"/>
</dbReference>
<dbReference type="RefSeq" id="WP_130477634.1">
    <property type="nucleotide sequence ID" value="NZ_SFCC01000012.1"/>
</dbReference>
<dbReference type="Pfam" id="PF18934">
    <property type="entry name" value="DUF5682"/>
    <property type="match status" value="1"/>
</dbReference>
<keyword evidence="2" id="KW-1185">Reference proteome</keyword>
<accession>A0A4Q7J3X7</accession>
<organism evidence="1 2">
    <name type="scientific">Amycolatopsis suaedae</name>
    <dbReference type="NCBI Taxonomy" id="2510978"/>
    <lineage>
        <taxon>Bacteria</taxon>
        <taxon>Bacillati</taxon>
        <taxon>Actinomycetota</taxon>
        <taxon>Actinomycetes</taxon>
        <taxon>Pseudonocardiales</taxon>
        <taxon>Pseudonocardiaceae</taxon>
        <taxon>Amycolatopsis</taxon>
    </lineage>
</organism>
<proteinExistence type="predicted"/>
<reference evidence="1 2" key="1">
    <citation type="submission" date="2019-02" db="EMBL/GenBank/DDBJ databases">
        <title>Draft genome sequence of Amycolatopsis sp. 8-3EHSu isolated from roots of Suaeda maritima.</title>
        <authorList>
            <person name="Duangmal K."/>
            <person name="Chantavorakit T."/>
        </authorList>
    </citation>
    <scope>NUCLEOTIDE SEQUENCE [LARGE SCALE GENOMIC DNA]</scope>
    <source>
        <strain evidence="1 2">8-3EHSu</strain>
    </source>
</reference>
<dbReference type="OrthoDB" id="9768066at2"/>
<evidence type="ECO:0000313" key="1">
    <source>
        <dbReference type="EMBL" id="RZQ61332.1"/>
    </source>
</evidence>
<comment type="caution">
    <text evidence="1">The sequence shown here is derived from an EMBL/GenBank/DDBJ whole genome shotgun (WGS) entry which is preliminary data.</text>
</comment>
<gene>
    <name evidence="1" type="ORF">EWH70_23305</name>
</gene>
<protein>
    <submittedName>
        <fullName evidence="1">Uncharacterized protein</fullName>
    </submittedName>
</protein>
<name>A0A4Q7J3X7_9PSEU</name>